<dbReference type="PATRIC" id="fig|1122985.7.peg.1189"/>
<dbReference type="PROSITE" id="PS51257">
    <property type="entry name" value="PROKAR_LIPOPROTEIN"/>
    <property type="match status" value="1"/>
</dbReference>
<evidence type="ECO:0000313" key="1">
    <source>
        <dbReference type="EMBL" id="KDR52755.1"/>
    </source>
</evidence>
<sequence length="209" mass="24048">MKRKYFFILSTLLCLFLTACSAIYRTWYYTSESEDWKRVEPRYAGGVAYGYETIPDTITLVVKATHTSAVIVGPIFLPVVFPTCLQFWAKQEFKSTVDATFNTCQPFTLYPQTIRFIDNKGQAMTPTMIECLNVEDERIASKLDSTAIEQGINISKTIKIRWHFKDKQAKVKGFSVFMDVPLTNEKDGKPLSIKFRRGTYYQYVPLIVP</sequence>
<organism evidence="1 2">
    <name type="scientific">Hoylesella loescheii DSM 19665 = JCM 12249 = ATCC 15930</name>
    <dbReference type="NCBI Taxonomy" id="1122985"/>
    <lineage>
        <taxon>Bacteria</taxon>
        <taxon>Pseudomonadati</taxon>
        <taxon>Bacteroidota</taxon>
        <taxon>Bacteroidia</taxon>
        <taxon>Bacteroidales</taxon>
        <taxon>Prevotellaceae</taxon>
        <taxon>Hoylesella</taxon>
    </lineage>
</organism>
<dbReference type="Proteomes" id="UP000027442">
    <property type="component" value="Unassembled WGS sequence"/>
</dbReference>
<dbReference type="RefSeq" id="WP_018967019.1">
    <property type="nucleotide sequence ID" value="NZ_KB899212.1"/>
</dbReference>
<evidence type="ECO:0000313" key="2">
    <source>
        <dbReference type="Proteomes" id="UP000027442"/>
    </source>
</evidence>
<keyword evidence="2" id="KW-1185">Reference proteome</keyword>
<gene>
    <name evidence="1" type="ORF">HMPREF1991_01148</name>
</gene>
<reference evidence="1 2" key="1">
    <citation type="submission" date="2013-08" db="EMBL/GenBank/DDBJ databases">
        <authorList>
            <person name="Weinstock G."/>
            <person name="Sodergren E."/>
            <person name="Wylie T."/>
            <person name="Fulton L."/>
            <person name="Fulton R."/>
            <person name="Fronick C."/>
            <person name="O'Laughlin M."/>
            <person name="Godfrey J."/>
            <person name="Miner T."/>
            <person name="Herter B."/>
            <person name="Appelbaum E."/>
            <person name="Cordes M."/>
            <person name="Lek S."/>
            <person name="Wollam A."/>
            <person name="Pepin K.H."/>
            <person name="Palsikar V.B."/>
            <person name="Mitreva M."/>
            <person name="Wilson R.K."/>
        </authorList>
    </citation>
    <scope>NUCLEOTIDE SEQUENCE [LARGE SCALE GENOMIC DNA]</scope>
    <source>
        <strain evidence="1 2">ATCC 15930</strain>
    </source>
</reference>
<proteinExistence type="predicted"/>
<protein>
    <recommendedName>
        <fullName evidence="3">Lipoprotein</fullName>
    </recommendedName>
</protein>
<name>A0A069QIW8_HOYLO</name>
<dbReference type="HOGENOM" id="CLU_1319959_0_0_10"/>
<accession>A0A069QIW8</accession>
<evidence type="ECO:0008006" key="3">
    <source>
        <dbReference type="Google" id="ProtNLM"/>
    </source>
</evidence>
<dbReference type="EMBL" id="JNGW01000045">
    <property type="protein sequence ID" value="KDR52755.1"/>
    <property type="molecule type" value="Genomic_DNA"/>
</dbReference>
<comment type="caution">
    <text evidence="1">The sequence shown here is derived from an EMBL/GenBank/DDBJ whole genome shotgun (WGS) entry which is preliminary data.</text>
</comment>
<dbReference type="AlphaFoldDB" id="A0A069QIW8"/>